<feature type="compositionally biased region" description="Basic and acidic residues" evidence="1">
    <location>
        <begin position="369"/>
        <end position="386"/>
    </location>
</feature>
<protein>
    <recommendedName>
        <fullName evidence="2">DUF1985 domain-containing protein</fullName>
    </recommendedName>
</protein>
<feature type="domain" description="DUF1985" evidence="2">
    <location>
        <begin position="60"/>
        <end position="177"/>
    </location>
</feature>
<sequence length="521" mass="59105">MDKLLTKLFVWAKYLIEEEDEYTHGESDITIEYLVKDGKFGQSFLQFNVKFSAAIVHHLLRRQIHTSDKTYMKFNFGGITTQFRKNEFSIITGLKMSPVLVNCPLPPSYSYKRIREEYFNIADIITNGMVKDVYTTTTQWIEDDDMMKLSLLYILKCGLLGKESHSEVNMDHVRMVWGYEAIPKLGKLTAHKSDDVIFPLSFDVVATLEASTVEENILPTTDGVHEEQDHDAGGDAKPPLKRARTTIIHEGGDANHSSESSQKYIIPPSIQDEDVIYHGLIVKDVDTERNENVNKEEDLNKEENTEEDDTHKHAKDGDVHVQERPSNDDQGDGDGDVHMDAEPSNNDQNEDANNDQNEDTNNNQIEEANNDHNEEATQEPKEKPMPESESSIVQCSLTKSADTTHIDSKKEENNELDIGVLGYKRLRKKGEKLKSSYVVNKDLRERLKNTLPADHFNPMKPAPDDVVNAFASYMLKEPPEVISLGYEWGTVYPEAKNVVEVDQKAYGGVRISRSYDAIFLG</sequence>
<dbReference type="Proteomes" id="UP000796880">
    <property type="component" value="Unassembled WGS sequence"/>
</dbReference>
<comment type="caution">
    <text evidence="3">The sequence shown here is derived from an EMBL/GenBank/DDBJ whole genome shotgun (WGS) entry which is preliminary data.</text>
</comment>
<dbReference type="PANTHER" id="PTHR48449">
    <property type="entry name" value="DUF1985 DOMAIN-CONTAINING PROTEIN"/>
    <property type="match status" value="1"/>
</dbReference>
<dbReference type="PANTHER" id="PTHR48449:SF1">
    <property type="entry name" value="DUF1985 DOMAIN-CONTAINING PROTEIN"/>
    <property type="match status" value="1"/>
</dbReference>
<evidence type="ECO:0000259" key="2">
    <source>
        <dbReference type="Pfam" id="PF09331"/>
    </source>
</evidence>
<dbReference type="OrthoDB" id="1930729at2759"/>
<keyword evidence="4" id="KW-1185">Reference proteome</keyword>
<evidence type="ECO:0000256" key="1">
    <source>
        <dbReference type="SAM" id="MobiDB-lite"/>
    </source>
</evidence>
<feature type="region of interest" description="Disordered" evidence="1">
    <location>
        <begin position="288"/>
        <end position="410"/>
    </location>
</feature>
<feature type="compositionally biased region" description="Basic and acidic residues" evidence="1">
    <location>
        <begin position="288"/>
        <end position="327"/>
    </location>
</feature>
<dbReference type="AlphaFoldDB" id="A0A8K0HFA5"/>
<organism evidence="3 4">
    <name type="scientific">Rhamnella rubrinervis</name>
    <dbReference type="NCBI Taxonomy" id="2594499"/>
    <lineage>
        <taxon>Eukaryota</taxon>
        <taxon>Viridiplantae</taxon>
        <taxon>Streptophyta</taxon>
        <taxon>Embryophyta</taxon>
        <taxon>Tracheophyta</taxon>
        <taxon>Spermatophyta</taxon>
        <taxon>Magnoliopsida</taxon>
        <taxon>eudicotyledons</taxon>
        <taxon>Gunneridae</taxon>
        <taxon>Pentapetalae</taxon>
        <taxon>rosids</taxon>
        <taxon>fabids</taxon>
        <taxon>Rosales</taxon>
        <taxon>Rhamnaceae</taxon>
        <taxon>rhamnoid group</taxon>
        <taxon>Rhamneae</taxon>
        <taxon>Rhamnella</taxon>
    </lineage>
</organism>
<dbReference type="InterPro" id="IPR015410">
    <property type="entry name" value="DUF1985"/>
</dbReference>
<feature type="region of interest" description="Disordered" evidence="1">
    <location>
        <begin position="217"/>
        <end position="240"/>
    </location>
</feature>
<feature type="compositionally biased region" description="Basic and acidic residues" evidence="1">
    <location>
        <begin position="223"/>
        <end position="234"/>
    </location>
</feature>
<feature type="compositionally biased region" description="Acidic residues" evidence="1">
    <location>
        <begin position="348"/>
        <end position="358"/>
    </location>
</feature>
<evidence type="ECO:0000313" key="4">
    <source>
        <dbReference type="Proteomes" id="UP000796880"/>
    </source>
</evidence>
<dbReference type="EMBL" id="VOIH02000003">
    <property type="protein sequence ID" value="KAF3451346.1"/>
    <property type="molecule type" value="Genomic_DNA"/>
</dbReference>
<reference evidence="3" key="1">
    <citation type="submission" date="2020-03" db="EMBL/GenBank/DDBJ databases">
        <title>A high-quality chromosome-level genome assembly of a woody plant with both climbing and erect habits, Rhamnella rubrinervis.</title>
        <authorList>
            <person name="Lu Z."/>
            <person name="Yang Y."/>
            <person name="Zhu X."/>
            <person name="Sun Y."/>
        </authorList>
    </citation>
    <scope>NUCLEOTIDE SEQUENCE</scope>
    <source>
        <strain evidence="3">BYM</strain>
        <tissue evidence="3">Leaf</tissue>
    </source>
</reference>
<dbReference type="Pfam" id="PF09331">
    <property type="entry name" value="DUF1985"/>
    <property type="match status" value="1"/>
</dbReference>
<accession>A0A8K0HFA5</accession>
<feature type="compositionally biased region" description="Polar residues" evidence="1">
    <location>
        <begin position="392"/>
        <end position="401"/>
    </location>
</feature>
<name>A0A8K0HFA5_9ROSA</name>
<gene>
    <name evidence="3" type="ORF">FNV43_RR07441</name>
</gene>
<proteinExistence type="predicted"/>
<evidence type="ECO:0000313" key="3">
    <source>
        <dbReference type="EMBL" id="KAF3451346.1"/>
    </source>
</evidence>